<organism evidence="2 3">
    <name type="scientific">Kineococcus endophyticus</name>
    <dbReference type="NCBI Taxonomy" id="1181883"/>
    <lineage>
        <taxon>Bacteria</taxon>
        <taxon>Bacillati</taxon>
        <taxon>Actinomycetota</taxon>
        <taxon>Actinomycetes</taxon>
        <taxon>Kineosporiales</taxon>
        <taxon>Kineosporiaceae</taxon>
        <taxon>Kineococcus</taxon>
    </lineage>
</organism>
<comment type="caution">
    <text evidence="2">The sequence shown here is derived from an EMBL/GenBank/DDBJ whole genome shotgun (WGS) entry which is preliminary data.</text>
</comment>
<evidence type="ECO:0000313" key="2">
    <source>
        <dbReference type="EMBL" id="MEW9265061.1"/>
    </source>
</evidence>
<keyword evidence="3" id="KW-1185">Reference proteome</keyword>
<evidence type="ECO:0000313" key="3">
    <source>
        <dbReference type="Proteomes" id="UP001555826"/>
    </source>
</evidence>
<gene>
    <name evidence="2" type="ORF">AB1207_09900</name>
</gene>
<proteinExistence type="predicted"/>
<sequence>MFGGTSVMVDDRMVVSVRGDGSLLVKVDPERSADLVAREGAVRAEMGAGRDTGPSWLSVPASDDRVEFWLGLALEHHAAALR</sequence>
<dbReference type="EMBL" id="JBFNQN010000006">
    <property type="protein sequence ID" value="MEW9265061.1"/>
    <property type="molecule type" value="Genomic_DNA"/>
</dbReference>
<accession>A0ABV3P609</accession>
<dbReference type="Proteomes" id="UP001555826">
    <property type="component" value="Unassembled WGS sequence"/>
</dbReference>
<name>A0ABV3P609_9ACTN</name>
<evidence type="ECO:0000259" key="1">
    <source>
        <dbReference type="Pfam" id="PF04993"/>
    </source>
</evidence>
<dbReference type="Pfam" id="PF04993">
    <property type="entry name" value="TfoX_N"/>
    <property type="match status" value="1"/>
</dbReference>
<reference evidence="2 3" key="1">
    <citation type="submission" date="2024-07" db="EMBL/GenBank/DDBJ databases">
        <authorList>
            <person name="Thanompreechachai J."/>
            <person name="Duangmal K."/>
        </authorList>
    </citation>
    <scope>NUCLEOTIDE SEQUENCE [LARGE SCALE GENOMIC DNA]</scope>
    <source>
        <strain evidence="2 3">KCTC 19886</strain>
    </source>
</reference>
<dbReference type="SUPFAM" id="SSF159894">
    <property type="entry name" value="YgaC/TfoX-N like"/>
    <property type="match status" value="1"/>
</dbReference>
<dbReference type="Gene3D" id="3.30.1460.30">
    <property type="entry name" value="YgaC/TfoX-N like chaperone"/>
    <property type="match status" value="1"/>
</dbReference>
<dbReference type="InterPro" id="IPR007076">
    <property type="entry name" value="TfoX_N"/>
</dbReference>
<feature type="domain" description="TfoX N-terminal" evidence="1">
    <location>
        <begin position="1"/>
        <end position="62"/>
    </location>
</feature>
<protein>
    <submittedName>
        <fullName evidence="2">TfoX/Sxy family protein</fullName>
    </submittedName>
</protein>